<name>A0AAD8QHZ6_LOLMU</name>
<evidence type="ECO:0000313" key="4">
    <source>
        <dbReference type="EMBL" id="KAK1602767.1"/>
    </source>
</evidence>
<dbReference type="GO" id="GO:0006355">
    <property type="term" value="P:regulation of DNA-templated transcription"/>
    <property type="evidence" value="ECO:0007669"/>
    <property type="project" value="InterPro"/>
</dbReference>
<feature type="compositionally biased region" description="Pro residues" evidence="2">
    <location>
        <begin position="12"/>
        <end position="21"/>
    </location>
</feature>
<evidence type="ECO:0000259" key="3">
    <source>
        <dbReference type="Pfam" id="PF04504"/>
    </source>
</evidence>
<dbReference type="InterPro" id="IPR053932">
    <property type="entry name" value="GeBP-like_DBD"/>
</dbReference>
<protein>
    <recommendedName>
        <fullName evidence="3">Glabrous enhancer-binding protein-like DBD domain-containing protein</fullName>
    </recommendedName>
</protein>
<feature type="compositionally biased region" description="Acidic residues" evidence="2">
    <location>
        <begin position="91"/>
        <end position="105"/>
    </location>
</feature>
<reference evidence="4" key="1">
    <citation type="submission" date="2023-07" db="EMBL/GenBank/DDBJ databases">
        <title>A chromosome-level genome assembly of Lolium multiflorum.</title>
        <authorList>
            <person name="Chen Y."/>
            <person name="Copetti D."/>
            <person name="Kolliker R."/>
            <person name="Studer B."/>
        </authorList>
    </citation>
    <scope>NUCLEOTIDE SEQUENCE</scope>
    <source>
        <strain evidence="4">02402/16</strain>
        <tissue evidence="4">Leaf</tissue>
    </source>
</reference>
<evidence type="ECO:0000256" key="1">
    <source>
        <dbReference type="ARBA" id="ARBA00010820"/>
    </source>
</evidence>
<organism evidence="4 5">
    <name type="scientific">Lolium multiflorum</name>
    <name type="common">Italian ryegrass</name>
    <name type="synonym">Lolium perenne subsp. multiflorum</name>
    <dbReference type="NCBI Taxonomy" id="4521"/>
    <lineage>
        <taxon>Eukaryota</taxon>
        <taxon>Viridiplantae</taxon>
        <taxon>Streptophyta</taxon>
        <taxon>Embryophyta</taxon>
        <taxon>Tracheophyta</taxon>
        <taxon>Spermatophyta</taxon>
        <taxon>Magnoliopsida</taxon>
        <taxon>Liliopsida</taxon>
        <taxon>Poales</taxon>
        <taxon>Poaceae</taxon>
        <taxon>BOP clade</taxon>
        <taxon>Pooideae</taxon>
        <taxon>Poodae</taxon>
        <taxon>Poeae</taxon>
        <taxon>Poeae Chloroplast Group 2 (Poeae type)</taxon>
        <taxon>Loliodinae</taxon>
        <taxon>Loliinae</taxon>
        <taxon>Lolium</taxon>
    </lineage>
</organism>
<evidence type="ECO:0000256" key="2">
    <source>
        <dbReference type="SAM" id="MobiDB-lite"/>
    </source>
</evidence>
<comment type="caution">
    <text evidence="4">The sequence shown here is derived from an EMBL/GenBank/DDBJ whole genome shotgun (WGS) entry which is preliminary data.</text>
</comment>
<feature type="compositionally biased region" description="Acidic residues" evidence="2">
    <location>
        <begin position="130"/>
        <end position="145"/>
    </location>
</feature>
<evidence type="ECO:0000313" key="5">
    <source>
        <dbReference type="Proteomes" id="UP001231189"/>
    </source>
</evidence>
<proteinExistence type="inferred from homology"/>
<feature type="compositionally biased region" description="Acidic residues" evidence="2">
    <location>
        <begin position="60"/>
        <end position="75"/>
    </location>
</feature>
<dbReference type="PANTHER" id="PTHR31662:SF89">
    <property type="match status" value="1"/>
</dbReference>
<dbReference type="InterPro" id="IPR007592">
    <property type="entry name" value="GEBP"/>
</dbReference>
<dbReference type="Proteomes" id="UP001231189">
    <property type="component" value="Unassembled WGS sequence"/>
</dbReference>
<dbReference type="EMBL" id="JAUUTY010000188">
    <property type="protein sequence ID" value="KAK1602767.1"/>
    <property type="molecule type" value="Genomic_DNA"/>
</dbReference>
<gene>
    <name evidence="4" type="ORF">QYE76_016834</name>
</gene>
<accession>A0AAD8QHZ6</accession>
<dbReference type="Pfam" id="PF04504">
    <property type="entry name" value="GeBP-like_DBD"/>
    <property type="match status" value="1"/>
</dbReference>
<comment type="similarity">
    <text evidence="1">Belongs to the GeBP family.</text>
</comment>
<sequence length="356" mass="39148">MGQKRATKKSARPPPPPPPPAGSSEEEDSRSRSEESEDEAVARTPTRSKPLAPPQRAEESDSSDEEEDEDEEEEAPNNPPAPPQKGQESESSGDEEEGDEEDEEEPAHLAAPSAPKNQPPPPQQRKESDASDEDGESSESDEEEAPPPPKQAPKREADAIKPPSAKKARLAFHRIWSVDDEVRILEALAAHQRQHGALPQPDALIGALAGKLDNRAYGSKELQSKLQTLKKRYVVLSSRGELPSKEHDRRLLDLSKIVWGGDKTTPAAAAAEAASGREVKGFDEMCELYPYLAEEVKKLEAAHPGMFKRVFGKMDDGKARAMDEKIKKQRVAQMKVELRRTDLTKEVSKAITELVD</sequence>
<dbReference type="PANTHER" id="PTHR31662">
    <property type="entry name" value="BNAANNG10740D PROTEIN-RELATED"/>
    <property type="match status" value="1"/>
</dbReference>
<feature type="domain" description="Glabrous enhancer-binding protein-like DBD" evidence="3">
    <location>
        <begin position="172"/>
        <end position="260"/>
    </location>
</feature>
<dbReference type="AlphaFoldDB" id="A0AAD8QHZ6"/>
<feature type="region of interest" description="Disordered" evidence="2">
    <location>
        <begin position="1"/>
        <end position="166"/>
    </location>
</feature>
<dbReference type="GO" id="GO:0005634">
    <property type="term" value="C:nucleus"/>
    <property type="evidence" value="ECO:0007669"/>
    <property type="project" value="TreeGrafter"/>
</dbReference>
<keyword evidence="5" id="KW-1185">Reference proteome</keyword>
<feature type="compositionally biased region" description="Basic residues" evidence="2">
    <location>
        <begin position="1"/>
        <end position="11"/>
    </location>
</feature>